<dbReference type="PANTHER" id="PTHR43320:SF2">
    <property type="entry name" value="2-DEHYDRO-3-DEOXYGLUCONOKINASE_2-DEHYDRO-3-DEOXYGALACTONOKINASE"/>
    <property type="match status" value="1"/>
</dbReference>
<name>A0A291HK87_9GAMM</name>
<organism evidence="5 6">
    <name type="scientific">Zobellella denitrificans</name>
    <dbReference type="NCBI Taxonomy" id="347534"/>
    <lineage>
        <taxon>Bacteria</taxon>
        <taxon>Pseudomonadati</taxon>
        <taxon>Pseudomonadota</taxon>
        <taxon>Gammaproteobacteria</taxon>
        <taxon>Aeromonadales</taxon>
        <taxon>Aeromonadaceae</taxon>
        <taxon>Zobellella</taxon>
    </lineage>
</organism>
<dbReference type="Proteomes" id="UP000217763">
    <property type="component" value="Chromosome"/>
</dbReference>
<evidence type="ECO:0000256" key="1">
    <source>
        <dbReference type="ARBA" id="ARBA00010688"/>
    </source>
</evidence>
<dbReference type="KEGG" id="zdf:AN401_00575"/>
<dbReference type="InterPro" id="IPR029056">
    <property type="entry name" value="Ribokinase-like"/>
</dbReference>
<dbReference type="InterPro" id="IPR002173">
    <property type="entry name" value="Carboh/pur_kinase_PfkB_CS"/>
</dbReference>
<keyword evidence="2" id="KW-0808">Transferase</keyword>
<evidence type="ECO:0000313" key="5">
    <source>
        <dbReference type="EMBL" id="ATG72522.1"/>
    </source>
</evidence>
<comment type="similarity">
    <text evidence="1">Belongs to the carbohydrate kinase PfkB family.</text>
</comment>
<dbReference type="PANTHER" id="PTHR43320">
    <property type="entry name" value="SUGAR KINASE"/>
    <property type="match status" value="1"/>
</dbReference>
<dbReference type="CDD" id="cd01166">
    <property type="entry name" value="KdgK"/>
    <property type="match status" value="1"/>
</dbReference>
<evidence type="ECO:0000259" key="4">
    <source>
        <dbReference type="Pfam" id="PF00294"/>
    </source>
</evidence>
<keyword evidence="3 5" id="KW-0418">Kinase</keyword>
<dbReference type="Pfam" id="PF00294">
    <property type="entry name" value="PfkB"/>
    <property type="match status" value="1"/>
</dbReference>
<keyword evidence="6" id="KW-1185">Reference proteome</keyword>
<evidence type="ECO:0000256" key="2">
    <source>
        <dbReference type="ARBA" id="ARBA00022679"/>
    </source>
</evidence>
<evidence type="ECO:0000313" key="6">
    <source>
        <dbReference type="Proteomes" id="UP000217763"/>
    </source>
</evidence>
<proteinExistence type="inferred from homology"/>
<dbReference type="GO" id="GO:0016301">
    <property type="term" value="F:kinase activity"/>
    <property type="evidence" value="ECO:0007669"/>
    <property type="project" value="UniProtKB-KW"/>
</dbReference>
<accession>A0A291HK87</accession>
<dbReference type="PROSITE" id="PS00584">
    <property type="entry name" value="PFKB_KINASES_2"/>
    <property type="match status" value="1"/>
</dbReference>
<protein>
    <submittedName>
        <fullName evidence="5">2-dehydro-3-deoxygluconokinase</fullName>
    </submittedName>
</protein>
<dbReference type="RefSeq" id="WP_096778276.1">
    <property type="nucleotide sequence ID" value="NZ_CP012621.1"/>
</dbReference>
<dbReference type="EMBL" id="CP012621">
    <property type="protein sequence ID" value="ATG72522.1"/>
    <property type="molecule type" value="Genomic_DNA"/>
</dbReference>
<dbReference type="InterPro" id="IPR011611">
    <property type="entry name" value="PfkB_dom"/>
</dbReference>
<dbReference type="Gene3D" id="3.40.1190.20">
    <property type="match status" value="1"/>
</dbReference>
<gene>
    <name evidence="5" type="ORF">AN401_00575</name>
</gene>
<feature type="domain" description="Carbohydrate kinase PfkB" evidence="4">
    <location>
        <begin position="8"/>
        <end position="308"/>
    </location>
</feature>
<evidence type="ECO:0000256" key="3">
    <source>
        <dbReference type="ARBA" id="ARBA00022777"/>
    </source>
</evidence>
<dbReference type="InterPro" id="IPR052700">
    <property type="entry name" value="Carb_kinase_PfkB-like"/>
</dbReference>
<reference evidence="6" key="1">
    <citation type="submission" date="2015-09" db="EMBL/GenBank/DDBJ databases">
        <authorList>
            <person name="Shao Z."/>
            <person name="Wang L."/>
        </authorList>
    </citation>
    <scope>NUCLEOTIDE SEQUENCE [LARGE SCALE GENOMIC DNA]</scope>
    <source>
        <strain evidence="6">F13-1</strain>
    </source>
</reference>
<sequence>MTSVQSLDVVTIGEAMAMFTAQQSGPLADASSYVRRLAGAELNVAIGLARLGFGVGYVTRVGADAFGEYIRRAIAGEGICTERVITDPRFPSGFQLKARTDDGSDPRVEYFRRGSAASTLSTADYDASFFTAGRHLHLSGVATAVSDSLRALLHAALDGMKQAGRTVSFDTNLRPSLWPDAQTMVAEVNALACKADWVLPGIEEGEILTGRREPEHIADFYLARGAGTVVVKLGPAGAYYKTARGEQGTAAPFPVTKVVDTVGAGDSFAVGVISALLEGQPLARAARRGNLLGSLAVQVAGDSEGLPDRSTLDRLLADKDHA</sequence>
<dbReference type="AlphaFoldDB" id="A0A291HK87"/>
<dbReference type="SUPFAM" id="SSF53613">
    <property type="entry name" value="Ribokinase-like"/>
    <property type="match status" value="1"/>
</dbReference>